<evidence type="ECO:0008006" key="5">
    <source>
        <dbReference type="Google" id="ProtNLM"/>
    </source>
</evidence>
<feature type="domain" description="F-box" evidence="2">
    <location>
        <begin position="297"/>
        <end position="350"/>
    </location>
</feature>
<dbReference type="STRING" id="34475.A0A4Y9Y0S7"/>
<dbReference type="InterPro" id="IPR001810">
    <property type="entry name" value="F-box_dom"/>
</dbReference>
<feature type="domain" description="AB hydrolase-1" evidence="1">
    <location>
        <begin position="13"/>
        <end position="218"/>
    </location>
</feature>
<dbReference type="SUPFAM" id="SSF52047">
    <property type="entry name" value="RNI-like"/>
    <property type="match status" value="1"/>
</dbReference>
<dbReference type="Gene3D" id="3.40.50.1820">
    <property type="entry name" value="alpha/beta hydrolase"/>
    <property type="match status" value="1"/>
</dbReference>
<name>A0A4Y9Y0S7_9APHY</name>
<proteinExistence type="predicted"/>
<dbReference type="InterPro" id="IPR032675">
    <property type="entry name" value="LRR_dom_sf"/>
</dbReference>
<evidence type="ECO:0000259" key="1">
    <source>
        <dbReference type="Pfam" id="PF12697"/>
    </source>
</evidence>
<evidence type="ECO:0000313" key="4">
    <source>
        <dbReference type="Proteomes" id="UP000298390"/>
    </source>
</evidence>
<comment type="caution">
    <text evidence="3">The sequence shown here is derived from an EMBL/GenBank/DDBJ whole genome shotgun (WGS) entry which is preliminary data.</text>
</comment>
<evidence type="ECO:0000259" key="2">
    <source>
        <dbReference type="Pfam" id="PF12937"/>
    </source>
</evidence>
<dbReference type="Pfam" id="PF12937">
    <property type="entry name" value="F-box-like"/>
    <property type="match status" value="1"/>
</dbReference>
<evidence type="ECO:0000313" key="3">
    <source>
        <dbReference type="EMBL" id="TFY55642.1"/>
    </source>
</evidence>
<accession>A0A4Y9Y0S7</accession>
<dbReference type="Proteomes" id="UP000298390">
    <property type="component" value="Unassembled WGS sequence"/>
</dbReference>
<dbReference type="SUPFAM" id="SSF53474">
    <property type="entry name" value="alpha/beta-Hydrolases"/>
    <property type="match status" value="1"/>
</dbReference>
<dbReference type="Pfam" id="PF12697">
    <property type="entry name" value="Abhydrolase_6"/>
    <property type="match status" value="1"/>
</dbReference>
<sequence>MPEHSSTSVLPTHLARLPDATARQRRLHGLRKRMVVGVGHSLGGCSIARAAIDVPALFSSLILVEPAIVPHPCSGPVVDERAFPYIVNALKRESIWPSRENARNVLRASTFFQTWDPEVFDNYVEYALYEDRDGAIKLKTPPVQEALGFSDVLTMYETWDLLDELDERVELRFIVPGKQRQREDGIREMTVWRRPMNSSNIIFPSAGHLIVQETPRELGDTKLLAALNLAIAQSYGPDPGREQVCTELLASLSSDEVPSEVMHPAMDDALRQVQEYVLRANAFMKKLRTLRNSSVHINRVPTELLAEIFWHATPPSSDRCRDISRLNCVTHVCRHWRTVALDAARLWRTLQINRPSDFDAYDDEPPSRIEEYLRRSKSYPLDVTIMRPRGTRVDDCIEILQSHQHRVRKLHIEAQDPYHDIIRTFLPRVSRMAAPLLEEIRLEVHPYPHEHPPALTLQPHGLFGGHTPSLHSIHLSHVSLPLIVESIILRNLQHLILLGQVIPITEMDTLFDILEHCPDLKTLKLHSHPALPRLPAPQPRAPARTDRDVLLPSLQVVDIDWQQSRVTGCLLTHLCLPETANLKVHLARFEYLPHRAAIRTLSSMRTLWIANSGTIVITGYTHSVEDLFDYKSPRTPKPALSIMLDNGSREEEAREHFTHFMQANRDISLFGAVDSLVIEPRDFYLIDHWVSLFECMPGLRTLHLREVNRSLYSCFAALCASDTTRGQSVTYVRPRLAALQTLEIKGTWALAEDFDEQVPRAAHALTRAVRLMSMEGALQTLRMVVSYRVYAVLDMQLLRQYCTVNVTVLDY</sequence>
<gene>
    <name evidence="3" type="ORF">EVJ58_g8116</name>
</gene>
<dbReference type="InterPro" id="IPR000073">
    <property type="entry name" value="AB_hydrolase_1"/>
</dbReference>
<dbReference type="EMBL" id="SEKV01000573">
    <property type="protein sequence ID" value="TFY55642.1"/>
    <property type="molecule type" value="Genomic_DNA"/>
</dbReference>
<protein>
    <recommendedName>
        <fullName evidence="5">F-box domain-containing protein</fullName>
    </recommendedName>
</protein>
<dbReference type="AlphaFoldDB" id="A0A4Y9Y0S7"/>
<dbReference type="Gene3D" id="1.20.1280.50">
    <property type="match status" value="1"/>
</dbReference>
<dbReference type="PANTHER" id="PTHR38926">
    <property type="entry name" value="F-BOX DOMAIN CONTAINING PROTEIN, EXPRESSED"/>
    <property type="match status" value="1"/>
</dbReference>
<reference evidence="3 4" key="1">
    <citation type="submission" date="2019-01" db="EMBL/GenBank/DDBJ databases">
        <title>Genome sequencing of the rare red list fungi Fomitopsis rosea.</title>
        <authorList>
            <person name="Buettner E."/>
            <person name="Kellner H."/>
        </authorList>
    </citation>
    <scope>NUCLEOTIDE SEQUENCE [LARGE SCALE GENOMIC DNA]</scope>
    <source>
        <strain evidence="3 4">DSM 105464</strain>
    </source>
</reference>
<organism evidence="3 4">
    <name type="scientific">Rhodofomes roseus</name>
    <dbReference type="NCBI Taxonomy" id="34475"/>
    <lineage>
        <taxon>Eukaryota</taxon>
        <taxon>Fungi</taxon>
        <taxon>Dikarya</taxon>
        <taxon>Basidiomycota</taxon>
        <taxon>Agaricomycotina</taxon>
        <taxon>Agaricomycetes</taxon>
        <taxon>Polyporales</taxon>
        <taxon>Rhodofomes</taxon>
    </lineage>
</organism>
<dbReference type="Gene3D" id="3.80.10.10">
    <property type="entry name" value="Ribonuclease Inhibitor"/>
    <property type="match status" value="1"/>
</dbReference>
<dbReference type="PANTHER" id="PTHR38926:SF72">
    <property type="entry name" value="IM:7136021-RELATED"/>
    <property type="match status" value="1"/>
</dbReference>
<dbReference type="InterPro" id="IPR029058">
    <property type="entry name" value="AB_hydrolase_fold"/>
</dbReference>